<evidence type="ECO:0000313" key="6">
    <source>
        <dbReference type="Proteomes" id="UP001300261"/>
    </source>
</evidence>
<evidence type="ECO:0000256" key="1">
    <source>
        <dbReference type="ARBA" id="ARBA00004418"/>
    </source>
</evidence>
<dbReference type="InterPro" id="IPR000914">
    <property type="entry name" value="SBP_5_dom"/>
</dbReference>
<evidence type="ECO:0000313" key="5">
    <source>
        <dbReference type="EMBL" id="MCX2721604.1"/>
    </source>
</evidence>
<comment type="similarity">
    <text evidence="2">Belongs to the bacterial solute-binding protein 5 family.</text>
</comment>
<organism evidence="5 6">
    <name type="scientific">Roseibium salinum</name>
    <dbReference type="NCBI Taxonomy" id="1604349"/>
    <lineage>
        <taxon>Bacteria</taxon>
        <taxon>Pseudomonadati</taxon>
        <taxon>Pseudomonadota</taxon>
        <taxon>Alphaproteobacteria</taxon>
        <taxon>Hyphomicrobiales</taxon>
        <taxon>Stappiaceae</taxon>
        <taxon>Roseibium</taxon>
    </lineage>
</organism>
<comment type="caution">
    <text evidence="5">The sequence shown here is derived from an EMBL/GenBank/DDBJ whole genome shotgun (WGS) entry which is preliminary data.</text>
</comment>
<feature type="domain" description="Solute-binding protein family 5" evidence="4">
    <location>
        <begin position="96"/>
        <end position="502"/>
    </location>
</feature>
<dbReference type="Proteomes" id="UP001300261">
    <property type="component" value="Unassembled WGS sequence"/>
</dbReference>
<gene>
    <name evidence="5" type="ORF">ON753_04165</name>
</gene>
<reference evidence="5 6" key="1">
    <citation type="journal article" date="2016" name="Int. J. Syst. Evol. Microbiol.">
        <title>Labrenzia salina sp. nov., isolated from the rhizosphere of the halophyte Arthrocnemum macrostachyum.</title>
        <authorList>
            <person name="Camacho M."/>
            <person name="Redondo-Gomez S."/>
            <person name="Rodriguez-Llorente I."/>
            <person name="Rohde M."/>
            <person name="Sproer C."/>
            <person name="Schumann P."/>
            <person name="Klenk H.P."/>
            <person name="Montero-Calasanz M.D.C."/>
        </authorList>
    </citation>
    <scope>NUCLEOTIDE SEQUENCE [LARGE SCALE GENOMIC DNA]</scope>
    <source>
        <strain evidence="5 6">DSM 29163</strain>
    </source>
</reference>
<feature type="chain" id="PRO_5045996613" evidence="3">
    <location>
        <begin position="22"/>
        <end position="629"/>
    </location>
</feature>
<dbReference type="EMBL" id="JAPEVI010000002">
    <property type="protein sequence ID" value="MCX2721604.1"/>
    <property type="molecule type" value="Genomic_DNA"/>
</dbReference>
<dbReference type="InterPro" id="IPR039424">
    <property type="entry name" value="SBP_5"/>
</dbReference>
<proteinExistence type="inferred from homology"/>
<sequence length="629" mass="70832">MKKTLLAALALGLMATTSAYAFQEAPMLAELVEKGELPPVDERLPDNPTVVEAIEVGEYGGTWQRAFKGPGDRWGPTKLMEERVLKFAAGPDGEVKLVPSYIESYSVNDDFTEFTFTLLEGLKWSDGEPVTTEDVSFWYNDIFLNEALTPTFETTLAPGGNPLTVEVKDERTFTVKFEQPYVYFLEILAQDSTVGPSLDRPSFIQPAHYLKKYNDHYASEEELAALSKEHGVEKWTDLWGSKGPIAAWWQNEELPVITAWKIQGGVTGNTVTMVRNPYYFAVDQEGNQLPYIDKIEHRLFEAQDAFNLMIVQGQIDMQMRYVTSNDFTFYMENAEKSGYTVSNWKSANVWSLVPNLNVTDDVLRGLFENADVRKALSIAVDRELLNELAFSGLGEPRSTSPVSGSPYYSEELEAHWTDYDPEAANALLDSAGLGERDGDGYRLRPDGKRLQLVVETDQDAYANLLELLADNYRDVGIELLPRVIDRTQWDDNRENNNFEVQLIPFDRLTVIPADPRRMMGENNFAAQYYIWHETGGKSGMEPPADHPIRKVWASWGKASVAKTREEADAATNEMIAEFVKNGWVIGLVGEVATPVIVKNNFRNLPEGLVEDNITRGVGLARPQQMWIKQ</sequence>
<evidence type="ECO:0000259" key="4">
    <source>
        <dbReference type="Pfam" id="PF00496"/>
    </source>
</evidence>
<dbReference type="Pfam" id="PF00496">
    <property type="entry name" value="SBP_bac_5"/>
    <property type="match status" value="1"/>
</dbReference>
<dbReference type="RefSeq" id="WP_265961295.1">
    <property type="nucleotide sequence ID" value="NZ_JAPEVI010000002.1"/>
</dbReference>
<keyword evidence="6" id="KW-1185">Reference proteome</keyword>
<feature type="signal peptide" evidence="3">
    <location>
        <begin position="1"/>
        <end position="21"/>
    </location>
</feature>
<comment type="subcellular location">
    <subcellularLocation>
        <location evidence="1">Periplasm</location>
    </subcellularLocation>
</comment>
<protein>
    <submittedName>
        <fullName evidence="5">ABC transporter substrate-binding protein</fullName>
    </submittedName>
</protein>
<dbReference type="Gene3D" id="3.40.190.10">
    <property type="entry name" value="Periplasmic binding protein-like II"/>
    <property type="match status" value="1"/>
</dbReference>
<dbReference type="PANTHER" id="PTHR30290">
    <property type="entry name" value="PERIPLASMIC BINDING COMPONENT OF ABC TRANSPORTER"/>
    <property type="match status" value="1"/>
</dbReference>
<dbReference type="SUPFAM" id="SSF53850">
    <property type="entry name" value="Periplasmic binding protein-like II"/>
    <property type="match status" value="1"/>
</dbReference>
<keyword evidence="3" id="KW-0732">Signal</keyword>
<evidence type="ECO:0000256" key="3">
    <source>
        <dbReference type="SAM" id="SignalP"/>
    </source>
</evidence>
<dbReference type="Gene3D" id="3.10.105.10">
    <property type="entry name" value="Dipeptide-binding Protein, Domain 3"/>
    <property type="match status" value="1"/>
</dbReference>
<dbReference type="PANTHER" id="PTHR30290:SF62">
    <property type="entry name" value="OLIGOPEPTIDE ABC TRANSPORTER, PERIPLASMIC OLIGOPEPTIDE-BINDING PROTEIN"/>
    <property type="match status" value="1"/>
</dbReference>
<accession>A0ABT3QXF2</accession>
<name>A0ABT3QXF2_9HYPH</name>
<evidence type="ECO:0000256" key="2">
    <source>
        <dbReference type="ARBA" id="ARBA00005695"/>
    </source>
</evidence>
<dbReference type="CDD" id="cd08500">
    <property type="entry name" value="PBP2_NikA_DppA_OppA_like_4"/>
    <property type="match status" value="1"/>
</dbReference>